<reference evidence="3 4" key="1">
    <citation type="submission" date="2020-04" db="EMBL/GenBank/DDBJ databases">
        <authorList>
            <person name="De Canck E."/>
        </authorList>
    </citation>
    <scope>NUCLEOTIDE SEQUENCE [LARGE SCALE GENOMIC DNA]</scope>
    <source>
        <strain evidence="3 4">LMG 28688</strain>
    </source>
</reference>
<feature type="transmembrane region" description="Helical" evidence="2">
    <location>
        <begin position="62"/>
        <end position="81"/>
    </location>
</feature>
<dbReference type="EMBL" id="CADIKL010000002">
    <property type="protein sequence ID" value="CAB3777978.1"/>
    <property type="molecule type" value="Genomic_DNA"/>
</dbReference>
<feature type="compositionally biased region" description="Pro residues" evidence="1">
    <location>
        <begin position="104"/>
        <end position="118"/>
    </location>
</feature>
<keyword evidence="2" id="KW-1133">Transmembrane helix</keyword>
<evidence type="ECO:0000313" key="4">
    <source>
        <dbReference type="Proteomes" id="UP000494119"/>
    </source>
</evidence>
<evidence type="ECO:0000256" key="1">
    <source>
        <dbReference type="SAM" id="MobiDB-lite"/>
    </source>
</evidence>
<keyword evidence="4" id="KW-1185">Reference proteome</keyword>
<proteinExistence type="predicted"/>
<keyword evidence="2" id="KW-0812">Transmembrane</keyword>
<dbReference type="Proteomes" id="UP000494119">
    <property type="component" value="Unassembled WGS sequence"/>
</dbReference>
<sequence>MRKEPGLGDAGPRQCSSCGASLAGAVNFCPHCGASLQSAPPREPMRAERPYGDHEAHHRRSYLYAFATVAVFVSVFAGYVLSHRHAGETASETQVTQGAVAGTPPAPMPSPVAVPMPPAQTAQTAAAPVPPPRHAAASHTETAPPGAASLKSLRDERAVAMKRDASLRADVSRNLAGARASLDKNNLGPARRSIMSALAEQPGNGEALQMQSELLAREQDRDLLLGSARLCARQADWVCAWHNAGRALTVDASSSEARDLLSRAMAEQSAKGQREFDPSLDSQ</sequence>
<gene>
    <name evidence="3" type="ORF">LMG28688_00484</name>
</gene>
<name>A0A6J5FDT7_9BURK</name>
<evidence type="ECO:0000313" key="3">
    <source>
        <dbReference type="EMBL" id="CAB3777978.1"/>
    </source>
</evidence>
<feature type="region of interest" description="Disordered" evidence="1">
    <location>
        <begin position="263"/>
        <end position="283"/>
    </location>
</feature>
<protein>
    <submittedName>
        <fullName evidence="3">Uncharacterized protein</fullName>
    </submittedName>
</protein>
<organism evidence="3 4">
    <name type="scientific">Paraburkholderia caffeinitolerans</name>
    <dbReference type="NCBI Taxonomy" id="1723730"/>
    <lineage>
        <taxon>Bacteria</taxon>
        <taxon>Pseudomonadati</taxon>
        <taxon>Pseudomonadota</taxon>
        <taxon>Betaproteobacteria</taxon>
        <taxon>Burkholderiales</taxon>
        <taxon>Burkholderiaceae</taxon>
        <taxon>Paraburkholderia</taxon>
    </lineage>
</organism>
<keyword evidence="2" id="KW-0472">Membrane</keyword>
<dbReference type="AlphaFoldDB" id="A0A6J5FDT7"/>
<evidence type="ECO:0000256" key="2">
    <source>
        <dbReference type="SAM" id="Phobius"/>
    </source>
</evidence>
<feature type="region of interest" description="Disordered" evidence="1">
    <location>
        <begin position="88"/>
        <end position="149"/>
    </location>
</feature>
<accession>A0A6J5FDT7</accession>